<gene>
    <name evidence="1" type="ORF">SHK19_15590</name>
</gene>
<protein>
    <recommendedName>
        <fullName evidence="3">DUF892 family protein</fullName>
    </recommendedName>
</protein>
<reference evidence="2" key="1">
    <citation type="submission" date="2023-12" db="EMBL/GenBank/DDBJ databases">
        <title>Novel species in genus Nocardioides.</title>
        <authorList>
            <person name="Zhou H."/>
        </authorList>
    </citation>
    <scope>NUCLEOTIDE SEQUENCE [LARGE SCALE GENOMIC DNA]</scope>
    <source>
        <strain evidence="2">HM61</strain>
    </source>
</reference>
<evidence type="ECO:0000313" key="1">
    <source>
        <dbReference type="EMBL" id="WQQ25380.1"/>
    </source>
</evidence>
<name>A0ABZ0ZMU5_9ACTN</name>
<dbReference type="EMBL" id="CP141059">
    <property type="protein sequence ID" value="WQQ25380.1"/>
    <property type="molecule type" value="Genomic_DNA"/>
</dbReference>
<sequence>MITNPSTSQLVRSVSTELRAKVLPELTDPALLVEVEMMLSMLDMAAVRADHEIAWMMQEADGIDTALSEAAVEGELPAPVRDALHALQLSRPADLTYPEVQRHYGLASEALARAADQAHAGDERLRSLAWSLLEGRVDHELATIGAYVAVGRSENQT</sequence>
<keyword evidence="2" id="KW-1185">Reference proteome</keyword>
<dbReference type="Proteomes" id="UP001327225">
    <property type="component" value="Chromosome"/>
</dbReference>
<proteinExistence type="predicted"/>
<dbReference type="RefSeq" id="WP_322455908.1">
    <property type="nucleotide sequence ID" value="NZ_CP141059.1"/>
</dbReference>
<organism evidence="1 2">
    <name type="scientific">Nocardioides bizhenqiangii</name>
    <dbReference type="NCBI Taxonomy" id="3095076"/>
    <lineage>
        <taxon>Bacteria</taxon>
        <taxon>Bacillati</taxon>
        <taxon>Actinomycetota</taxon>
        <taxon>Actinomycetes</taxon>
        <taxon>Propionibacteriales</taxon>
        <taxon>Nocardioidaceae</taxon>
        <taxon>Nocardioides</taxon>
    </lineage>
</organism>
<evidence type="ECO:0008006" key="3">
    <source>
        <dbReference type="Google" id="ProtNLM"/>
    </source>
</evidence>
<evidence type="ECO:0000313" key="2">
    <source>
        <dbReference type="Proteomes" id="UP001327225"/>
    </source>
</evidence>
<accession>A0ABZ0ZMU5</accession>